<dbReference type="PANTHER" id="PTHR34989:SF1">
    <property type="entry name" value="PROTEIN HDED"/>
    <property type="match status" value="1"/>
</dbReference>
<feature type="transmembrane region" description="Helical" evidence="2">
    <location>
        <begin position="47"/>
        <end position="65"/>
    </location>
</feature>
<feature type="transmembrane region" description="Helical" evidence="2">
    <location>
        <begin position="164"/>
        <end position="187"/>
    </location>
</feature>
<dbReference type="Pfam" id="PF03729">
    <property type="entry name" value="DUF308"/>
    <property type="match status" value="1"/>
</dbReference>
<comment type="caution">
    <text evidence="3">The sequence shown here is derived from an EMBL/GenBank/DDBJ whole genome shotgun (WGS) entry which is preliminary data.</text>
</comment>
<dbReference type="OrthoDB" id="7581334at2"/>
<keyword evidence="2" id="KW-0812">Transmembrane</keyword>
<dbReference type="EMBL" id="SRXU01000001">
    <property type="protein sequence ID" value="TGX46226.1"/>
    <property type="molecule type" value="Genomic_DNA"/>
</dbReference>
<feature type="transmembrane region" description="Helical" evidence="2">
    <location>
        <begin position="135"/>
        <end position="152"/>
    </location>
</feature>
<feature type="transmembrane region" description="Helical" evidence="2">
    <location>
        <begin position="102"/>
        <end position="123"/>
    </location>
</feature>
<dbReference type="Proteomes" id="UP000309848">
    <property type="component" value="Unassembled WGS sequence"/>
</dbReference>
<reference evidence="3 4" key="1">
    <citation type="submission" date="2019-04" db="EMBL/GenBank/DDBJ databases">
        <title>Sphingomonas psychrotolerans sp. nov., isolated from soil in the Tianshan Mountains, Xinjiang, China.</title>
        <authorList>
            <person name="Luo Y."/>
            <person name="Sheng H."/>
        </authorList>
    </citation>
    <scope>NUCLEOTIDE SEQUENCE [LARGE SCALE GENOMIC DNA]</scope>
    <source>
        <strain evidence="3 4">KIS18-15</strain>
    </source>
</reference>
<accession>A0A4S1WX86</accession>
<evidence type="ECO:0000313" key="3">
    <source>
        <dbReference type="EMBL" id="TGX46226.1"/>
    </source>
</evidence>
<keyword evidence="2" id="KW-0472">Membrane</keyword>
<keyword evidence="2" id="KW-1133">Transmembrane helix</keyword>
<dbReference type="GO" id="GO:0005886">
    <property type="term" value="C:plasma membrane"/>
    <property type="evidence" value="ECO:0007669"/>
    <property type="project" value="TreeGrafter"/>
</dbReference>
<proteinExistence type="predicted"/>
<keyword evidence="4" id="KW-1185">Reference proteome</keyword>
<evidence type="ECO:0000256" key="1">
    <source>
        <dbReference type="SAM" id="MobiDB-lite"/>
    </source>
</evidence>
<feature type="compositionally biased region" description="Pro residues" evidence="1">
    <location>
        <begin position="203"/>
        <end position="219"/>
    </location>
</feature>
<dbReference type="InterPro" id="IPR052712">
    <property type="entry name" value="Acid_resist_chaperone_HdeD"/>
</dbReference>
<sequence>MNSSTLQSSPLAGFDSRAGQRHWFVLLGIVLALCGIFALLAPLLSTLATTVIAGIAAAIAGVSQVIQAFRAPAWKGFFLNVLLGLIYLAGSAAFLLSPITGALAITLLLAWLLFVTGIGEIILGFRIRPDRGWRWLIVSGLVALIGGVWLMLRLPIAGFFVPGVALGIALLFEGAAFIAIGTGSDAVEVRDREQRRETAVDVPPTPAPIEPGPVDPGTPGPSATG</sequence>
<dbReference type="InterPro" id="IPR005325">
    <property type="entry name" value="DUF308_memb"/>
</dbReference>
<evidence type="ECO:0000256" key="2">
    <source>
        <dbReference type="SAM" id="Phobius"/>
    </source>
</evidence>
<feature type="transmembrane region" description="Helical" evidence="2">
    <location>
        <begin position="77"/>
        <end position="96"/>
    </location>
</feature>
<protein>
    <submittedName>
        <fullName evidence="3">HdeD family acid-resistance protein</fullName>
    </submittedName>
</protein>
<organism evidence="3 4">
    <name type="scientific">Sphingomonas naasensis</name>
    <dbReference type="NCBI Taxonomy" id="1344951"/>
    <lineage>
        <taxon>Bacteria</taxon>
        <taxon>Pseudomonadati</taxon>
        <taxon>Pseudomonadota</taxon>
        <taxon>Alphaproteobacteria</taxon>
        <taxon>Sphingomonadales</taxon>
        <taxon>Sphingomonadaceae</taxon>
        <taxon>Sphingomonas</taxon>
    </lineage>
</organism>
<dbReference type="RefSeq" id="WP_135982839.1">
    <property type="nucleotide sequence ID" value="NZ_JAASQM010000001.1"/>
</dbReference>
<dbReference type="PANTHER" id="PTHR34989">
    <property type="entry name" value="PROTEIN HDED"/>
    <property type="match status" value="1"/>
</dbReference>
<feature type="transmembrane region" description="Helical" evidence="2">
    <location>
        <begin position="23"/>
        <end position="41"/>
    </location>
</feature>
<feature type="region of interest" description="Disordered" evidence="1">
    <location>
        <begin position="192"/>
        <end position="225"/>
    </location>
</feature>
<dbReference type="AlphaFoldDB" id="A0A4S1WX86"/>
<evidence type="ECO:0000313" key="4">
    <source>
        <dbReference type="Proteomes" id="UP000309848"/>
    </source>
</evidence>
<name>A0A4S1WX86_9SPHN</name>
<gene>
    <name evidence="3" type="ORF">E5A74_03455</name>
</gene>